<dbReference type="GO" id="GO:0046872">
    <property type="term" value="F:metal ion binding"/>
    <property type="evidence" value="ECO:0007669"/>
    <property type="project" value="UniProtKB-KW"/>
</dbReference>
<dbReference type="SUPFAM" id="SSF55681">
    <property type="entry name" value="Class II aaRS and biotin synthetases"/>
    <property type="match status" value="1"/>
</dbReference>
<dbReference type="InterPro" id="IPR002318">
    <property type="entry name" value="Ala-tRNA-lgiase_IIc"/>
</dbReference>
<dbReference type="HAMAP" id="MF_00036_A">
    <property type="entry name" value="Ala_tRNA_synth_A"/>
    <property type="match status" value="1"/>
</dbReference>
<evidence type="ECO:0000259" key="14">
    <source>
        <dbReference type="PROSITE" id="PS50860"/>
    </source>
</evidence>
<dbReference type="PRINTS" id="PR00980">
    <property type="entry name" value="TRNASYNTHALA"/>
</dbReference>
<evidence type="ECO:0000256" key="11">
    <source>
        <dbReference type="ARBA" id="ARBA00022884"/>
    </source>
</evidence>
<accession>A0A132NYX9</accession>
<dbReference type="Proteomes" id="UP000070089">
    <property type="component" value="Unassembled WGS sequence"/>
</dbReference>
<dbReference type="PANTHER" id="PTHR11777">
    <property type="entry name" value="ALANYL-TRNA SYNTHETASE"/>
    <property type="match status" value="1"/>
</dbReference>
<dbReference type="FunFam" id="3.30.54.20:FF:000004">
    <property type="entry name" value="Alanine--tRNA ligase"/>
    <property type="match status" value="1"/>
</dbReference>
<keyword evidence="11" id="KW-0694">RNA-binding</keyword>
<dbReference type="PROSITE" id="PS50860">
    <property type="entry name" value="AA_TRNA_LIGASE_II_ALA"/>
    <property type="match status" value="1"/>
</dbReference>
<feature type="domain" description="Alanyl-transfer RNA synthetases family profile" evidence="14">
    <location>
        <begin position="86"/>
        <end position="793"/>
    </location>
</feature>
<comment type="caution">
    <text evidence="15">The sequence shown here is derived from an EMBL/GenBank/DDBJ whole genome shotgun (WGS) entry which is preliminary data.</text>
</comment>
<keyword evidence="13 15" id="KW-0030">Aminoacyl-tRNA synthetase</keyword>
<keyword evidence="8" id="KW-0547">Nucleotide-binding</keyword>
<evidence type="ECO:0000256" key="3">
    <source>
        <dbReference type="ARBA" id="ARBA00017959"/>
    </source>
</evidence>
<evidence type="ECO:0000256" key="10">
    <source>
        <dbReference type="ARBA" id="ARBA00022840"/>
    </source>
</evidence>
<dbReference type="InterPro" id="IPR022429">
    <property type="entry name" value="Ala-tRNA_lgiase_arc"/>
</dbReference>
<evidence type="ECO:0000256" key="4">
    <source>
        <dbReference type="ARBA" id="ARBA00022490"/>
    </source>
</evidence>
<comment type="similarity">
    <text evidence="1">Belongs to the class-II aminoacyl-tRNA synthetase family. Alax-L subfamily.</text>
</comment>
<evidence type="ECO:0000256" key="5">
    <source>
        <dbReference type="ARBA" id="ARBA00022555"/>
    </source>
</evidence>
<dbReference type="PANTHER" id="PTHR11777:SF9">
    <property type="entry name" value="ALANINE--TRNA LIGASE, CYTOPLASMIC"/>
    <property type="match status" value="1"/>
</dbReference>
<keyword evidence="7" id="KW-0479">Metal-binding</keyword>
<dbReference type="EMBL" id="JXTI01000011">
    <property type="protein sequence ID" value="KWX15274.1"/>
    <property type="molecule type" value="Genomic_DNA"/>
</dbReference>
<protein>
    <recommendedName>
        <fullName evidence="3">Alanine--tRNA ligase</fullName>
        <ecNumber evidence="2">6.1.1.7</ecNumber>
    </recommendedName>
</protein>
<evidence type="ECO:0000256" key="6">
    <source>
        <dbReference type="ARBA" id="ARBA00022598"/>
    </source>
</evidence>
<evidence type="ECO:0000256" key="12">
    <source>
        <dbReference type="ARBA" id="ARBA00022917"/>
    </source>
</evidence>
<organism evidence="15 16">
    <name type="scientific">Giardia duodenalis assemblage B</name>
    <dbReference type="NCBI Taxonomy" id="1394984"/>
    <lineage>
        <taxon>Eukaryota</taxon>
        <taxon>Metamonada</taxon>
        <taxon>Diplomonadida</taxon>
        <taxon>Hexamitidae</taxon>
        <taxon>Giardiinae</taxon>
        <taxon>Giardia</taxon>
    </lineage>
</organism>
<reference evidence="15 16" key="1">
    <citation type="journal article" date="2015" name="Mol. Biochem. Parasitol.">
        <title>Identification of polymorphic genes for use in assemblage B genotyping assays through comparative genomics of multiple assemblage B Giardia duodenalis isolates.</title>
        <authorList>
            <person name="Wielinga C."/>
            <person name="Thompson R.C."/>
            <person name="Monis P."/>
            <person name="Ryan U."/>
        </authorList>
    </citation>
    <scope>NUCLEOTIDE SEQUENCE [LARGE SCALE GENOMIC DNA]</scope>
    <source>
        <strain evidence="15 16">BAH15c1</strain>
    </source>
</reference>
<dbReference type="SUPFAM" id="SSF101353">
    <property type="entry name" value="Putative anticodon-binding domain of alanyl-tRNA synthetase (AlaRS)"/>
    <property type="match status" value="1"/>
</dbReference>
<gene>
    <name evidence="15" type="ORF">QR46_0710</name>
</gene>
<dbReference type="AlphaFoldDB" id="A0A132NYX9"/>
<evidence type="ECO:0000256" key="13">
    <source>
        <dbReference type="ARBA" id="ARBA00023146"/>
    </source>
</evidence>
<keyword evidence="9" id="KW-0862">Zinc</keyword>
<keyword evidence="12" id="KW-0648">Protein biosynthesis</keyword>
<dbReference type="InterPro" id="IPR045864">
    <property type="entry name" value="aa-tRNA-synth_II/BPL/LPL"/>
</dbReference>
<dbReference type="InterPro" id="IPR012947">
    <property type="entry name" value="tRNA_SAD"/>
</dbReference>
<proteinExistence type="inferred from homology"/>
<evidence type="ECO:0000256" key="2">
    <source>
        <dbReference type="ARBA" id="ARBA00013168"/>
    </source>
</evidence>
<evidence type="ECO:0000313" key="15">
    <source>
        <dbReference type="EMBL" id="KWX15274.1"/>
    </source>
</evidence>
<dbReference type="SUPFAM" id="SSF50447">
    <property type="entry name" value="Translation proteins"/>
    <property type="match status" value="1"/>
</dbReference>
<dbReference type="Gene3D" id="2.40.30.130">
    <property type="match status" value="1"/>
</dbReference>
<dbReference type="SMART" id="SM00863">
    <property type="entry name" value="tRNA_SAD"/>
    <property type="match status" value="1"/>
</dbReference>
<dbReference type="GO" id="GO:0000049">
    <property type="term" value="F:tRNA binding"/>
    <property type="evidence" value="ECO:0007669"/>
    <property type="project" value="UniProtKB-KW"/>
</dbReference>
<evidence type="ECO:0000256" key="8">
    <source>
        <dbReference type="ARBA" id="ARBA00022741"/>
    </source>
</evidence>
<keyword evidence="6" id="KW-0436">Ligase</keyword>
<dbReference type="Pfam" id="PF01411">
    <property type="entry name" value="tRNA-synt_2c"/>
    <property type="match status" value="2"/>
</dbReference>
<keyword evidence="4" id="KW-0963">Cytoplasm</keyword>
<evidence type="ECO:0000256" key="1">
    <source>
        <dbReference type="ARBA" id="ARBA00008429"/>
    </source>
</evidence>
<dbReference type="SUPFAM" id="SSF55186">
    <property type="entry name" value="ThrRS/AlaRS common domain"/>
    <property type="match status" value="1"/>
</dbReference>
<dbReference type="Gene3D" id="3.30.930.10">
    <property type="entry name" value="Bira Bifunctional Protein, Domain 2"/>
    <property type="match status" value="1"/>
</dbReference>
<dbReference type="FunFam" id="3.30.980.10:FF:000004">
    <property type="entry name" value="Alanine--tRNA ligase, cytoplasmic"/>
    <property type="match status" value="1"/>
</dbReference>
<dbReference type="InterPro" id="IPR018164">
    <property type="entry name" value="Ala-tRNA-synth_IIc_N"/>
</dbReference>
<dbReference type="Gene3D" id="3.30.980.10">
    <property type="entry name" value="Threonyl-trna Synthetase, Chain A, domain 2"/>
    <property type="match status" value="1"/>
</dbReference>
<keyword evidence="10" id="KW-0067">ATP-binding</keyword>
<dbReference type="InterPro" id="IPR018165">
    <property type="entry name" value="Ala-tRNA-synth_IIc_core"/>
</dbReference>
<dbReference type="FunFam" id="3.30.930.10:FF:000056">
    <property type="entry name" value="Alanine--tRNA ligase"/>
    <property type="match status" value="1"/>
</dbReference>
<dbReference type="InterPro" id="IPR018162">
    <property type="entry name" value="Ala-tRNA-ligase_IIc_anticod-bd"/>
</dbReference>
<dbReference type="GO" id="GO:0006419">
    <property type="term" value="P:alanyl-tRNA aminoacylation"/>
    <property type="evidence" value="ECO:0007669"/>
    <property type="project" value="InterPro"/>
</dbReference>
<keyword evidence="5" id="KW-0820">tRNA-binding</keyword>
<evidence type="ECO:0000256" key="7">
    <source>
        <dbReference type="ARBA" id="ARBA00022723"/>
    </source>
</evidence>
<dbReference type="InterPro" id="IPR009000">
    <property type="entry name" value="Transl_B-barrel_sf"/>
</dbReference>
<dbReference type="InterPro" id="IPR050058">
    <property type="entry name" value="Ala-tRNA_ligase"/>
</dbReference>
<dbReference type="OrthoDB" id="2423964at2759"/>
<dbReference type="GO" id="GO:0005739">
    <property type="term" value="C:mitochondrion"/>
    <property type="evidence" value="ECO:0007669"/>
    <property type="project" value="TreeGrafter"/>
</dbReference>
<evidence type="ECO:0000256" key="9">
    <source>
        <dbReference type="ARBA" id="ARBA00022833"/>
    </source>
</evidence>
<dbReference type="GO" id="GO:0005524">
    <property type="term" value="F:ATP binding"/>
    <property type="evidence" value="ECO:0007669"/>
    <property type="project" value="UniProtKB-KW"/>
</dbReference>
<sequence>MPPQKDSSATFTAKEMKALWRPRFREDPERYYPRAVFDDFGFKRHICPKCGTLYWRRTELRTTCGDSECIGEYSFFDKPERKDDAWSMRRVWDSFTQSFTRTTPPHTIVPRYPVVARWRDDCEFTAAGIQCYQPFCVTGEIEPPANPLIQPQLCLRFNDLDSIGLSGRHYSGFTMLGIQVFNTSAKYVYFKEEIIRFNLEWLQTMNIDLDEVTLIADVWAGGGNLGPCVEYFMHGLEVGNMVFMEFKAFANGTIEPLPVQVVDVGIGLERIPWLLNRSVTSYITAFPTALKHMSQLIGITTETITGDVWRRFGRYSCLLNIDEVSDISQVWSLIKERTGLTTEEITNVIEPVRCMYIVLDHLRSLMVAIQDGALPSNVGGGNNLRNVLRRVFHILTNRGWWDAIGGVDGLCQIIDCHRQDLEEVHGAGSFPPFKPLRAVLELEYSRWTTTDKDARDKVEKLMKKGKGQLSIDDWVTIVTTFGLNADQVSELTGIPVPDNLYSRVAEQQEKNAIKVAAAQLYDTVSLPPTDCVYYTKPYGEKLCKLADAKVVGTFINMEEKSKGRNLVILDKTVFYPTSGGQQHDTGVLRFILDNGKMITHDVVDVKKVGHCVVHELDTPINDSITLGTCVSMEIDSARRHQLMCHHTAAHVIHATANKVLGPHVWQAGAKKTTEVATLDITHYRSLTFEEERAIEREANRMIRDNVPIRKHQLPKNEAEKKYGFSLYQGGVVPGSTVRCVDIVGHDTEACCGTHLDNTGKIGMIRIIKSTRISDGVVRLTFVAGEKALDFTDTQSEILHTQMDRWGVDQAGIVKTGDKFFTAMKRLEGTTMQLRNELLNSNLNYAATRISKLMTVFEVSDESPTLLLSSVGEPCLRLLADDKEVLQTTVAFIGETFVFAVGPSTGHVALVEQEASKVCPSCKVKKTPLKRGGKKTKGSGPTNTENTQLIIVGLARSDTAALLVVLRNLE</sequence>
<dbReference type="GO" id="GO:0004813">
    <property type="term" value="F:alanine-tRNA ligase activity"/>
    <property type="evidence" value="ECO:0007669"/>
    <property type="project" value="UniProtKB-EC"/>
</dbReference>
<dbReference type="EC" id="6.1.1.7" evidence="2"/>
<dbReference type="VEuPathDB" id="GiardiaDB:QR46_0710"/>
<evidence type="ECO:0000313" key="16">
    <source>
        <dbReference type="Proteomes" id="UP000070089"/>
    </source>
</evidence>
<dbReference type="Pfam" id="PF07973">
    <property type="entry name" value="tRNA_SAD"/>
    <property type="match status" value="1"/>
</dbReference>
<dbReference type="InterPro" id="IPR018163">
    <property type="entry name" value="Thr/Ala-tRNA-synth_IIc_edit"/>
</dbReference>
<dbReference type="GO" id="GO:0002161">
    <property type="term" value="F:aminoacyl-tRNA deacylase activity"/>
    <property type="evidence" value="ECO:0007669"/>
    <property type="project" value="TreeGrafter"/>
</dbReference>
<dbReference type="Gene3D" id="3.30.54.20">
    <property type="match status" value="1"/>
</dbReference>
<name>A0A132NYX9_GIAIN</name>